<evidence type="ECO:0000256" key="5">
    <source>
        <dbReference type="ARBA" id="ARBA00013958"/>
    </source>
</evidence>
<evidence type="ECO:0000256" key="9">
    <source>
        <dbReference type="ARBA" id="ARBA00022764"/>
    </source>
</evidence>
<evidence type="ECO:0000256" key="6">
    <source>
        <dbReference type="ARBA" id="ARBA00022670"/>
    </source>
</evidence>
<evidence type="ECO:0000259" key="18">
    <source>
        <dbReference type="PROSITE" id="PS50106"/>
    </source>
</evidence>
<dbReference type="Pfam" id="PF13180">
    <property type="entry name" value="PDZ_2"/>
    <property type="match status" value="2"/>
</dbReference>
<feature type="binding site" evidence="15">
    <location>
        <position position="77"/>
    </location>
    <ligand>
        <name>substrate</name>
    </ligand>
</feature>
<evidence type="ECO:0000256" key="7">
    <source>
        <dbReference type="ARBA" id="ARBA00022729"/>
    </source>
</evidence>
<evidence type="ECO:0000256" key="14">
    <source>
        <dbReference type="PIRSR" id="PIRSR611782-1"/>
    </source>
</evidence>
<feature type="active site" description="Charge relay system" evidence="14">
    <location>
        <position position="262"/>
    </location>
</feature>
<feature type="domain" description="PDZ" evidence="18">
    <location>
        <begin position="306"/>
        <end position="397"/>
    </location>
</feature>
<comment type="similarity">
    <text evidence="3">Belongs to the peptidase S1C family.</text>
</comment>
<keyword evidence="20" id="KW-1185">Reference proteome</keyword>
<evidence type="ECO:0000256" key="17">
    <source>
        <dbReference type="SAM" id="SignalP"/>
    </source>
</evidence>
<feature type="binding site" evidence="15">
    <location>
        <position position="159"/>
    </location>
    <ligand>
        <name>substrate</name>
    </ligand>
</feature>
<evidence type="ECO:0000256" key="11">
    <source>
        <dbReference type="ARBA" id="ARBA00022825"/>
    </source>
</evidence>
<reference evidence="19 20" key="1">
    <citation type="journal article" date="2015" name="Genome Announc.">
        <title>Genome Assemblies of Three Soil-Associated Devosia species: D. insulae, D. limi, and D. soli.</title>
        <authorList>
            <person name="Hassan Y.I."/>
            <person name="Lepp D."/>
            <person name="Zhou T."/>
        </authorList>
    </citation>
    <scope>NUCLEOTIDE SEQUENCE [LARGE SCALE GENOMIC DNA]</scope>
    <source>
        <strain evidence="19 20">DS-56</strain>
    </source>
</reference>
<dbReference type="GO" id="GO:0004252">
    <property type="term" value="F:serine-type endopeptidase activity"/>
    <property type="evidence" value="ECO:0007669"/>
    <property type="project" value="InterPro"/>
</dbReference>
<dbReference type="InterPro" id="IPR036034">
    <property type="entry name" value="PDZ_sf"/>
</dbReference>
<feature type="binding site" evidence="15">
    <location>
        <begin position="260"/>
        <end position="262"/>
    </location>
    <ligand>
        <name>substrate</name>
    </ligand>
</feature>
<feature type="active site" description="Charge relay system" evidence="14">
    <location>
        <position position="189"/>
    </location>
</feature>
<evidence type="ECO:0000256" key="15">
    <source>
        <dbReference type="PIRSR" id="PIRSR611782-2"/>
    </source>
</evidence>
<proteinExistence type="inferred from homology"/>
<evidence type="ECO:0000256" key="12">
    <source>
        <dbReference type="ARBA" id="ARBA00023016"/>
    </source>
</evidence>
<evidence type="ECO:0000256" key="3">
    <source>
        <dbReference type="ARBA" id="ARBA00010541"/>
    </source>
</evidence>
<dbReference type="PROSITE" id="PS50106">
    <property type="entry name" value="PDZ"/>
    <property type="match status" value="2"/>
</dbReference>
<sequence length="521" mass="53395">MPSTKFNARRWLGASALAILAGIGGGTAFVAATAPSTAQTATLVPAAQITAPAVTNAPNFADLVEAVKPAVVSIIVEGGEKEDSRQLQRGGPQFKFDFPDLPNDHPFKDFMDQFGEQFGQGGRGGQGDSQARPQAPRKFMAAGSGFAISADGYIVTNNHVVENADKVTVVFDDGKEMTAKVIGTDEKTDLAVVKVDGVTDLPFVKLADTEVRVGEWVVAVGNPFGLGGTVTAGIVSARGRDIAGSAYGDFLQIDAAVNTGNSGGPDFNLQGEVVGVNTAIFSPNGGNVGIAFAIPASVVKQVTGQLIQSGSVTRGFLGVGIQDVSRDIADSVGLKDAAGALVTEPTKDSPADKAGVKSGDVITAVDGKAVTNALDLSRTIAGKNPSTAVELTVWRDGKEQKISVTLGKLEEAAKPSEEQQQAPAEEPAAPAPTSVGLTLVPNSGGEGLLIQDVDPNSSAAEKGFAVGDTILEVNNQAVSSVADFEKAVQGVKDAGRSTALVKAQRDGNTRFIGLPITESNS</sequence>
<feature type="region of interest" description="Disordered" evidence="16">
    <location>
        <begin position="409"/>
        <end position="434"/>
    </location>
</feature>
<dbReference type="SUPFAM" id="SSF50494">
    <property type="entry name" value="Trypsin-like serine proteases"/>
    <property type="match status" value="1"/>
</dbReference>
<evidence type="ECO:0000256" key="2">
    <source>
        <dbReference type="ARBA" id="ARBA00004418"/>
    </source>
</evidence>
<dbReference type="CDD" id="cd10839">
    <property type="entry name" value="cpPDZ1_DegP-like"/>
    <property type="match status" value="1"/>
</dbReference>
<organism evidence="19 20">
    <name type="scientific">Devosia insulae DS-56</name>
    <dbReference type="NCBI Taxonomy" id="1116389"/>
    <lineage>
        <taxon>Bacteria</taxon>
        <taxon>Pseudomonadati</taxon>
        <taxon>Pseudomonadota</taxon>
        <taxon>Alphaproteobacteria</taxon>
        <taxon>Hyphomicrobiales</taxon>
        <taxon>Devosiaceae</taxon>
        <taxon>Devosia</taxon>
    </lineage>
</organism>
<feature type="domain" description="PDZ" evidence="18">
    <location>
        <begin position="435"/>
        <end position="506"/>
    </location>
</feature>
<feature type="signal peptide" evidence="17">
    <location>
        <begin position="1"/>
        <end position="30"/>
    </location>
</feature>
<dbReference type="EMBL" id="LAJE02000194">
    <property type="protein sequence ID" value="OEO30636.1"/>
    <property type="molecule type" value="Genomic_DNA"/>
</dbReference>
<comment type="subcellular location">
    <subcellularLocation>
        <location evidence="2">Periplasm</location>
    </subcellularLocation>
</comment>
<dbReference type="InterPro" id="IPR009003">
    <property type="entry name" value="Peptidase_S1_PA"/>
</dbReference>
<comment type="caution">
    <text evidence="19">The sequence shown here is derived from an EMBL/GenBank/DDBJ whole genome shotgun (WGS) entry which is preliminary data.</text>
</comment>
<dbReference type="InterPro" id="IPR001940">
    <property type="entry name" value="Peptidase_S1C"/>
</dbReference>
<dbReference type="EC" id="3.4.21.107" evidence="4"/>
<gene>
    <name evidence="19" type="ORF">VW23_020250</name>
</gene>
<dbReference type="AlphaFoldDB" id="A0A1E5XPV7"/>
<comment type="catalytic activity">
    <reaction evidence="1">
        <text>Acts on substrates that are at least partially unfolded. The cleavage site P1 residue is normally between a pair of hydrophobic residues, such as Val-|-Val.</text>
        <dbReference type="EC" id="3.4.21.107"/>
    </reaction>
</comment>
<feature type="binding site" evidence="15">
    <location>
        <position position="189"/>
    </location>
    <ligand>
        <name>substrate</name>
    </ligand>
</feature>
<feature type="compositionally biased region" description="Low complexity" evidence="16">
    <location>
        <begin position="418"/>
        <end position="432"/>
    </location>
</feature>
<dbReference type="RefSeq" id="WP_069910150.1">
    <property type="nucleotide sequence ID" value="NZ_LAJE02000194.1"/>
</dbReference>
<dbReference type="PANTHER" id="PTHR22939:SF129">
    <property type="entry name" value="SERINE PROTEASE HTRA2, MITOCHONDRIAL"/>
    <property type="match status" value="1"/>
</dbReference>
<dbReference type="GO" id="GO:0042597">
    <property type="term" value="C:periplasmic space"/>
    <property type="evidence" value="ECO:0007669"/>
    <property type="project" value="UniProtKB-SubCell"/>
</dbReference>
<protein>
    <recommendedName>
        <fullName evidence="5">Probable periplasmic serine endoprotease DegP-like</fullName>
        <ecNumber evidence="4">3.4.21.107</ecNumber>
    </recommendedName>
    <alternativeName>
        <fullName evidence="13">Protease Do</fullName>
    </alternativeName>
</protein>
<feature type="active site" description="Charge relay system" evidence="14">
    <location>
        <position position="159"/>
    </location>
</feature>
<keyword evidence="7 17" id="KW-0732">Signal</keyword>
<keyword evidence="12" id="KW-0346">Stress response</keyword>
<evidence type="ECO:0000256" key="4">
    <source>
        <dbReference type="ARBA" id="ARBA00013035"/>
    </source>
</evidence>
<evidence type="ECO:0000256" key="1">
    <source>
        <dbReference type="ARBA" id="ARBA00001772"/>
    </source>
</evidence>
<dbReference type="GO" id="GO:0006508">
    <property type="term" value="P:proteolysis"/>
    <property type="evidence" value="ECO:0007669"/>
    <property type="project" value="UniProtKB-KW"/>
</dbReference>
<keyword evidence="10" id="KW-0378">Hydrolase</keyword>
<keyword evidence="9" id="KW-0574">Periplasm</keyword>
<dbReference type="OrthoDB" id="7358927at2"/>
<dbReference type="PANTHER" id="PTHR22939">
    <property type="entry name" value="SERINE PROTEASE FAMILY S1C HTRA-RELATED"/>
    <property type="match status" value="1"/>
</dbReference>
<dbReference type="NCBIfam" id="TIGR02037">
    <property type="entry name" value="degP_htrA_DO"/>
    <property type="match status" value="1"/>
</dbReference>
<evidence type="ECO:0000256" key="10">
    <source>
        <dbReference type="ARBA" id="ARBA00022801"/>
    </source>
</evidence>
<keyword evidence="8" id="KW-0677">Repeat</keyword>
<dbReference type="SUPFAM" id="SSF50156">
    <property type="entry name" value="PDZ domain-like"/>
    <property type="match status" value="2"/>
</dbReference>
<dbReference type="Pfam" id="PF13365">
    <property type="entry name" value="Trypsin_2"/>
    <property type="match status" value="1"/>
</dbReference>
<accession>A0A1E5XPV7</accession>
<evidence type="ECO:0000256" key="16">
    <source>
        <dbReference type="SAM" id="MobiDB-lite"/>
    </source>
</evidence>
<evidence type="ECO:0000313" key="19">
    <source>
        <dbReference type="EMBL" id="OEO30636.1"/>
    </source>
</evidence>
<dbReference type="InterPro" id="IPR001478">
    <property type="entry name" value="PDZ"/>
</dbReference>
<dbReference type="FunFam" id="2.40.10.120:FF:000007">
    <property type="entry name" value="Periplasmic serine endoprotease DegP-like"/>
    <property type="match status" value="1"/>
</dbReference>
<evidence type="ECO:0000256" key="13">
    <source>
        <dbReference type="ARBA" id="ARBA00032850"/>
    </source>
</evidence>
<dbReference type="Proteomes" id="UP000095463">
    <property type="component" value="Unassembled WGS sequence"/>
</dbReference>
<evidence type="ECO:0000256" key="8">
    <source>
        <dbReference type="ARBA" id="ARBA00022737"/>
    </source>
</evidence>
<name>A0A1E5XPV7_9HYPH</name>
<keyword evidence="6" id="KW-0645">Protease</keyword>
<dbReference type="Gene3D" id="2.40.10.120">
    <property type="match status" value="1"/>
</dbReference>
<feature type="chain" id="PRO_5039595883" description="Probable periplasmic serine endoprotease DegP-like" evidence="17">
    <location>
        <begin position="31"/>
        <end position="521"/>
    </location>
</feature>
<dbReference type="Gene3D" id="2.30.42.10">
    <property type="match status" value="2"/>
</dbReference>
<keyword evidence="11" id="KW-0720">Serine protease</keyword>
<evidence type="ECO:0000313" key="20">
    <source>
        <dbReference type="Proteomes" id="UP000095463"/>
    </source>
</evidence>
<dbReference type="PRINTS" id="PR00834">
    <property type="entry name" value="PROTEASES2C"/>
</dbReference>
<dbReference type="InterPro" id="IPR011782">
    <property type="entry name" value="Pept_S1C_Do"/>
</dbReference>
<dbReference type="SMART" id="SM00228">
    <property type="entry name" value="PDZ"/>
    <property type="match status" value="2"/>
</dbReference>